<dbReference type="PANTHER" id="PTHR43289">
    <property type="entry name" value="MITOGEN-ACTIVATED PROTEIN KINASE KINASE KINASE 20-RELATED"/>
    <property type="match status" value="1"/>
</dbReference>
<dbReference type="PROSITE" id="PS00107">
    <property type="entry name" value="PROTEIN_KINASE_ATP"/>
    <property type="match status" value="1"/>
</dbReference>
<keyword evidence="9" id="KW-1185">Reference proteome</keyword>
<keyword evidence="5 6" id="KW-0067">ATP-binding</keyword>
<evidence type="ECO:0000256" key="5">
    <source>
        <dbReference type="ARBA" id="ARBA00022840"/>
    </source>
</evidence>
<comment type="caution">
    <text evidence="8">The sequence shown here is derived from an EMBL/GenBank/DDBJ whole genome shotgun (WGS) entry which is preliminary data.</text>
</comment>
<dbReference type="Gene3D" id="1.10.510.10">
    <property type="entry name" value="Transferase(Phosphotransferase) domain 1"/>
    <property type="match status" value="1"/>
</dbReference>
<evidence type="ECO:0000256" key="2">
    <source>
        <dbReference type="ARBA" id="ARBA00022679"/>
    </source>
</evidence>
<dbReference type="InterPro" id="IPR000719">
    <property type="entry name" value="Prot_kinase_dom"/>
</dbReference>
<dbReference type="InterPro" id="IPR011009">
    <property type="entry name" value="Kinase-like_dom_sf"/>
</dbReference>
<keyword evidence="4 8" id="KW-0418">Kinase</keyword>
<accession>A0ABV8K546</accession>
<dbReference type="PANTHER" id="PTHR43289:SF6">
    <property type="entry name" value="SERINE_THREONINE-PROTEIN KINASE NEKL-3"/>
    <property type="match status" value="1"/>
</dbReference>
<dbReference type="PROSITE" id="PS50011">
    <property type="entry name" value="PROTEIN_KINASE_DOM"/>
    <property type="match status" value="1"/>
</dbReference>
<dbReference type="SMART" id="SM00220">
    <property type="entry name" value="S_TKc"/>
    <property type="match status" value="1"/>
</dbReference>
<dbReference type="EC" id="2.7.11.1" evidence="1"/>
<dbReference type="PROSITE" id="PS00108">
    <property type="entry name" value="PROTEIN_KINASE_ST"/>
    <property type="match status" value="1"/>
</dbReference>
<feature type="domain" description="Protein kinase" evidence="7">
    <location>
        <begin position="17"/>
        <end position="276"/>
    </location>
</feature>
<keyword evidence="2" id="KW-0808">Transferase</keyword>
<evidence type="ECO:0000313" key="9">
    <source>
        <dbReference type="Proteomes" id="UP001595715"/>
    </source>
</evidence>
<dbReference type="InterPro" id="IPR017441">
    <property type="entry name" value="Protein_kinase_ATP_BS"/>
</dbReference>
<dbReference type="EMBL" id="JBHSAM010000028">
    <property type="protein sequence ID" value="MFC4101114.1"/>
    <property type="molecule type" value="Genomic_DNA"/>
</dbReference>
<dbReference type="SUPFAM" id="SSF52540">
    <property type="entry name" value="P-loop containing nucleoside triphosphate hydrolases"/>
    <property type="match status" value="1"/>
</dbReference>
<name>A0ABV8K546_9BACL</name>
<evidence type="ECO:0000256" key="1">
    <source>
        <dbReference type="ARBA" id="ARBA00012513"/>
    </source>
</evidence>
<dbReference type="RefSeq" id="WP_377719742.1">
    <property type="nucleotide sequence ID" value="NZ_JBHSAM010000028.1"/>
</dbReference>
<reference evidence="9" key="1">
    <citation type="journal article" date="2019" name="Int. J. Syst. Evol. Microbiol.">
        <title>The Global Catalogue of Microorganisms (GCM) 10K type strain sequencing project: providing services to taxonomists for standard genome sequencing and annotation.</title>
        <authorList>
            <consortium name="The Broad Institute Genomics Platform"/>
            <consortium name="The Broad Institute Genome Sequencing Center for Infectious Disease"/>
            <person name="Wu L."/>
            <person name="Ma J."/>
        </authorList>
    </citation>
    <scope>NUCLEOTIDE SEQUENCE [LARGE SCALE GENOMIC DNA]</scope>
    <source>
        <strain evidence="9">IBRC-M 10987</strain>
    </source>
</reference>
<dbReference type="Gene3D" id="3.40.50.300">
    <property type="entry name" value="P-loop containing nucleotide triphosphate hydrolases"/>
    <property type="match status" value="1"/>
</dbReference>
<dbReference type="Gene3D" id="3.30.200.20">
    <property type="entry name" value="Phosphorylase Kinase, domain 1"/>
    <property type="match status" value="1"/>
</dbReference>
<keyword evidence="3 6" id="KW-0547">Nucleotide-binding</keyword>
<proteinExistence type="predicted"/>
<feature type="binding site" evidence="6">
    <location>
        <position position="47"/>
    </location>
    <ligand>
        <name>ATP</name>
        <dbReference type="ChEBI" id="CHEBI:30616"/>
    </ligand>
</feature>
<dbReference type="Pfam" id="PF00069">
    <property type="entry name" value="Pkinase"/>
    <property type="match status" value="1"/>
</dbReference>
<dbReference type="GO" id="GO:0004674">
    <property type="term" value="F:protein serine/threonine kinase activity"/>
    <property type="evidence" value="ECO:0007669"/>
    <property type="project" value="UniProtKB-KW"/>
</dbReference>
<dbReference type="CDD" id="cd14014">
    <property type="entry name" value="STKc_PknB_like"/>
    <property type="match status" value="1"/>
</dbReference>
<dbReference type="Proteomes" id="UP001595715">
    <property type="component" value="Unassembled WGS sequence"/>
</dbReference>
<dbReference type="InterPro" id="IPR008271">
    <property type="entry name" value="Ser/Thr_kinase_AS"/>
</dbReference>
<organism evidence="8 9">
    <name type="scientific">Paenibacillus xanthanilyticus</name>
    <dbReference type="NCBI Taxonomy" id="1783531"/>
    <lineage>
        <taxon>Bacteria</taxon>
        <taxon>Bacillati</taxon>
        <taxon>Bacillota</taxon>
        <taxon>Bacilli</taxon>
        <taxon>Bacillales</taxon>
        <taxon>Paenibacillaceae</taxon>
        <taxon>Paenibacillus</taxon>
    </lineage>
</organism>
<gene>
    <name evidence="8" type="ORF">ACFOZ8_15845</name>
</gene>
<protein>
    <recommendedName>
        <fullName evidence="1">non-specific serine/threonine protein kinase</fullName>
        <ecNumber evidence="1">2.7.11.1</ecNumber>
    </recommendedName>
</protein>
<dbReference type="InterPro" id="IPR027417">
    <property type="entry name" value="P-loop_NTPase"/>
</dbReference>
<evidence type="ECO:0000313" key="8">
    <source>
        <dbReference type="EMBL" id="MFC4101114.1"/>
    </source>
</evidence>
<dbReference type="SUPFAM" id="SSF56112">
    <property type="entry name" value="Protein kinase-like (PK-like)"/>
    <property type="match status" value="1"/>
</dbReference>
<evidence type="ECO:0000256" key="6">
    <source>
        <dbReference type="PROSITE-ProRule" id="PRU10141"/>
    </source>
</evidence>
<sequence>MEERNGLETGMLIAGRYRLLGLIGTGGMGAVYAAEDTRLGGMLRAIKAHRPHAAGMENLAEEAALLMRLNHPRLPAIVDYIPRDYHGIEMFVMSYIEGIHLKEFTERRRERPLLVDEVLRIGIQLADTLDYLHAQHPPVIHRDLKPTNVMVQHDGMVKLIDFGIARCYKPGTERDTRLLGTPGFAAPEQEGGGQSDARTDVYGLGALLYYLLNGGVAPIVGGAALPSRFSCEDASRRELEAVLARMLAERPSDRYPNMKSACDALRQVRGESRPALIARQADWSGIGTTKLDQQQAAGLRVPEPASGRRIVIASISAGAGATSVAITLAMLIAKRGLSCSALEHPAAGPEWHALLHAEGASPSRGVLAPLAPGYARFEKGGVTWHARLPRALPEDGQGACARAFRMMESSRAGDCTVIDLSTGWTEPEAEELLTEADVVLFVGDPDAAKWSAVNLAAAERLRLARQSSLRMTLWAANKDIRFRERAQWLSLFPVRPALWIPYIPPEKRLELLWKGKWLTDDRVLLSLIEKVYEPLIGTIVADAAHKPRGL</sequence>
<evidence type="ECO:0000256" key="4">
    <source>
        <dbReference type="ARBA" id="ARBA00022777"/>
    </source>
</evidence>
<keyword evidence="8" id="KW-0723">Serine/threonine-protein kinase</keyword>
<evidence type="ECO:0000256" key="3">
    <source>
        <dbReference type="ARBA" id="ARBA00022741"/>
    </source>
</evidence>
<evidence type="ECO:0000259" key="7">
    <source>
        <dbReference type="PROSITE" id="PS50011"/>
    </source>
</evidence>